<feature type="site" description="Interaction with substrate tRNA" evidence="10">
    <location>
        <position position="125"/>
    </location>
</feature>
<feature type="site" description="Interaction with substrate tRNA" evidence="10">
    <location>
        <position position="103"/>
    </location>
</feature>
<dbReference type="EMBL" id="FOIQ01000001">
    <property type="protein sequence ID" value="SEV80301.1"/>
    <property type="molecule type" value="Genomic_DNA"/>
</dbReference>
<keyword evidence="6 10" id="KW-0547">Nucleotide-binding</keyword>
<comment type="similarity">
    <text evidence="3 10 13">Belongs to the IPP transferase family.</text>
</comment>
<dbReference type="GO" id="GO:0052381">
    <property type="term" value="F:tRNA dimethylallyltransferase activity"/>
    <property type="evidence" value="ECO:0007669"/>
    <property type="project" value="UniProtKB-UniRule"/>
</dbReference>
<keyword evidence="8 10" id="KW-0460">Magnesium</keyword>
<dbReference type="Gene3D" id="3.40.50.300">
    <property type="entry name" value="P-loop containing nucleotide triphosphate hydrolases"/>
    <property type="match status" value="1"/>
</dbReference>
<dbReference type="EC" id="2.5.1.75" evidence="10"/>
<reference evidence="14 15" key="1">
    <citation type="submission" date="2016-10" db="EMBL/GenBank/DDBJ databases">
        <authorList>
            <person name="de Groot N.N."/>
        </authorList>
    </citation>
    <scope>NUCLEOTIDE SEQUENCE [LARGE SCALE GENOMIC DNA]</scope>
    <source>
        <strain evidence="14 15">TC2-24</strain>
    </source>
</reference>
<comment type="catalytic activity">
    <reaction evidence="9 10 11">
        <text>adenosine(37) in tRNA + dimethylallyl diphosphate = N(6)-dimethylallyladenosine(37) in tRNA + diphosphate</text>
        <dbReference type="Rhea" id="RHEA:26482"/>
        <dbReference type="Rhea" id="RHEA-COMP:10162"/>
        <dbReference type="Rhea" id="RHEA-COMP:10375"/>
        <dbReference type="ChEBI" id="CHEBI:33019"/>
        <dbReference type="ChEBI" id="CHEBI:57623"/>
        <dbReference type="ChEBI" id="CHEBI:74411"/>
        <dbReference type="ChEBI" id="CHEBI:74415"/>
        <dbReference type="EC" id="2.5.1.75"/>
    </reaction>
</comment>
<dbReference type="NCBIfam" id="TIGR00174">
    <property type="entry name" value="miaA"/>
    <property type="match status" value="1"/>
</dbReference>
<evidence type="ECO:0000256" key="1">
    <source>
        <dbReference type="ARBA" id="ARBA00001946"/>
    </source>
</evidence>
<gene>
    <name evidence="10" type="primary">miaA</name>
    <name evidence="14" type="ORF">SAMN04487850_0053</name>
</gene>
<keyword evidence="4 10" id="KW-0808">Transferase</keyword>
<comment type="caution">
    <text evidence="10">Lacks conserved residue(s) required for the propagation of feature annotation.</text>
</comment>
<dbReference type="GO" id="GO:0005524">
    <property type="term" value="F:ATP binding"/>
    <property type="evidence" value="ECO:0007669"/>
    <property type="project" value="UniProtKB-UniRule"/>
</dbReference>
<protein>
    <recommendedName>
        <fullName evidence="10">tRNA dimethylallyltransferase</fullName>
        <ecNumber evidence="10">2.5.1.75</ecNumber>
    </recommendedName>
    <alternativeName>
        <fullName evidence="10">Dimethylallyl diphosphate:tRNA dimethylallyltransferase</fullName>
        <shortName evidence="10">DMAPP:tRNA dimethylallyltransferase</shortName>
        <shortName evidence="10">DMATase</shortName>
    </alternativeName>
    <alternativeName>
        <fullName evidence="10">Isopentenyl-diphosphate:tRNA isopentenyltransferase</fullName>
        <shortName evidence="10">IPP transferase</shortName>
        <shortName evidence="10">IPPT</shortName>
        <shortName evidence="10">IPTase</shortName>
    </alternativeName>
</protein>
<dbReference type="RefSeq" id="WP_091899195.1">
    <property type="nucleotide sequence ID" value="NZ_FOIQ01000001.1"/>
</dbReference>
<dbReference type="SUPFAM" id="SSF52540">
    <property type="entry name" value="P-loop containing nucleoside triphosphate hydrolases"/>
    <property type="match status" value="2"/>
</dbReference>
<feature type="region of interest" description="Interaction with substrate tRNA" evidence="10">
    <location>
        <begin position="37"/>
        <end position="40"/>
    </location>
</feature>
<dbReference type="Proteomes" id="UP000199373">
    <property type="component" value="Unassembled WGS sequence"/>
</dbReference>
<evidence type="ECO:0000256" key="9">
    <source>
        <dbReference type="ARBA" id="ARBA00049563"/>
    </source>
</evidence>
<keyword evidence="5 10" id="KW-0819">tRNA processing</keyword>
<organism evidence="14 15">
    <name type="scientific">Prevotella aff. ruminicola Tc2-24</name>
    <dbReference type="NCBI Taxonomy" id="81582"/>
    <lineage>
        <taxon>Bacteria</taxon>
        <taxon>Pseudomonadati</taxon>
        <taxon>Bacteroidota</taxon>
        <taxon>Bacteroidia</taxon>
        <taxon>Bacteroidales</taxon>
        <taxon>Prevotellaceae</taxon>
        <taxon>Prevotella</taxon>
    </lineage>
</organism>
<dbReference type="HAMAP" id="MF_00185">
    <property type="entry name" value="IPP_trans"/>
    <property type="match status" value="1"/>
</dbReference>
<evidence type="ECO:0000256" key="3">
    <source>
        <dbReference type="ARBA" id="ARBA00005842"/>
    </source>
</evidence>
<evidence type="ECO:0000256" key="10">
    <source>
        <dbReference type="HAMAP-Rule" id="MF_00185"/>
    </source>
</evidence>
<dbReference type="Gene3D" id="1.10.20.140">
    <property type="match status" value="1"/>
</dbReference>
<dbReference type="InterPro" id="IPR039657">
    <property type="entry name" value="Dimethylallyltransferase"/>
</dbReference>
<dbReference type="GO" id="GO:0006400">
    <property type="term" value="P:tRNA modification"/>
    <property type="evidence" value="ECO:0007669"/>
    <property type="project" value="TreeGrafter"/>
</dbReference>
<evidence type="ECO:0000256" key="7">
    <source>
        <dbReference type="ARBA" id="ARBA00022840"/>
    </source>
</evidence>
<evidence type="ECO:0000256" key="2">
    <source>
        <dbReference type="ARBA" id="ARBA00003213"/>
    </source>
</evidence>
<evidence type="ECO:0000256" key="6">
    <source>
        <dbReference type="ARBA" id="ARBA00022741"/>
    </source>
</evidence>
<sequence length="306" mass="35524">MSSAKTLIVITGPTAVGKTTLCLDIAQYFGIPIINADSRQIYKELKIGTASPTDEQQQFVPHYFVGSLSLNDYYSASLFEQQVLEILDDEFRTHGLALMTGGSMMYIDAVCDGIDDIPTVDDETRETLKKRLADEGLEPLLEELKALDPEYYAIVDRQNPRRVVHGLEICLMTGKTYTSFRKREAGERRKERPFRIVKIGLNRPREELYARINQRVDQMMQDGLLEEAKRLYPMRQMNALNTVGYKELFDYLDGRWSLEEAVERIKGNTRRYARKQLTWYKKDESIRWFHPDQEKEIIDLISQNYG</sequence>
<evidence type="ECO:0000256" key="8">
    <source>
        <dbReference type="ARBA" id="ARBA00022842"/>
    </source>
</evidence>
<evidence type="ECO:0000256" key="5">
    <source>
        <dbReference type="ARBA" id="ARBA00022694"/>
    </source>
</evidence>
<comment type="subunit">
    <text evidence="10">Monomer.</text>
</comment>
<accession>A0A1I0LXI8</accession>
<feature type="binding site" evidence="10">
    <location>
        <begin position="12"/>
        <end position="19"/>
    </location>
    <ligand>
        <name>ATP</name>
        <dbReference type="ChEBI" id="CHEBI:30616"/>
    </ligand>
</feature>
<comment type="function">
    <text evidence="2 10 12">Catalyzes the transfer of a dimethylallyl group onto the adenine at position 37 in tRNAs that read codons beginning with uridine, leading to the formation of N6-(dimethylallyl)adenosine (i(6)A).</text>
</comment>
<keyword evidence="7 10" id="KW-0067">ATP-binding</keyword>
<feature type="binding site" evidence="10">
    <location>
        <begin position="14"/>
        <end position="19"/>
    </location>
    <ligand>
        <name>substrate</name>
    </ligand>
</feature>
<evidence type="ECO:0000256" key="13">
    <source>
        <dbReference type="RuleBase" id="RU003785"/>
    </source>
</evidence>
<dbReference type="PANTHER" id="PTHR11088:SF60">
    <property type="entry name" value="TRNA DIMETHYLALLYLTRANSFERASE"/>
    <property type="match status" value="1"/>
</dbReference>
<evidence type="ECO:0000313" key="15">
    <source>
        <dbReference type="Proteomes" id="UP000199373"/>
    </source>
</evidence>
<evidence type="ECO:0000256" key="4">
    <source>
        <dbReference type="ARBA" id="ARBA00022679"/>
    </source>
</evidence>
<dbReference type="AlphaFoldDB" id="A0A1I0LXI8"/>
<dbReference type="InterPro" id="IPR027417">
    <property type="entry name" value="P-loop_NTPase"/>
</dbReference>
<dbReference type="InterPro" id="IPR018022">
    <property type="entry name" value="IPT"/>
</dbReference>
<evidence type="ECO:0000256" key="12">
    <source>
        <dbReference type="RuleBase" id="RU003784"/>
    </source>
</evidence>
<evidence type="ECO:0000313" key="14">
    <source>
        <dbReference type="EMBL" id="SEV80301.1"/>
    </source>
</evidence>
<dbReference type="Pfam" id="PF01715">
    <property type="entry name" value="IPPT"/>
    <property type="match status" value="1"/>
</dbReference>
<dbReference type="PANTHER" id="PTHR11088">
    <property type="entry name" value="TRNA DIMETHYLALLYLTRANSFERASE"/>
    <property type="match status" value="1"/>
</dbReference>
<name>A0A1I0LXI8_9BACT</name>
<evidence type="ECO:0000256" key="11">
    <source>
        <dbReference type="RuleBase" id="RU003783"/>
    </source>
</evidence>
<keyword evidence="15" id="KW-1185">Reference proteome</keyword>
<comment type="cofactor">
    <cofactor evidence="1 10">
        <name>Mg(2+)</name>
        <dbReference type="ChEBI" id="CHEBI:18420"/>
    </cofactor>
</comment>
<proteinExistence type="inferred from homology"/>